<dbReference type="InterPro" id="IPR036514">
    <property type="entry name" value="SGNH_hydro_sf"/>
</dbReference>
<feature type="region of interest" description="Disordered" evidence="1">
    <location>
        <begin position="673"/>
        <end position="696"/>
    </location>
</feature>
<feature type="region of interest" description="Disordered" evidence="1">
    <location>
        <begin position="60"/>
        <end position="102"/>
    </location>
</feature>
<reference evidence="2 3" key="1">
    <citation type="submission" date="2016-01" db="EMBL/GenBank/DDBJ databases">
        <title>Whole genome sequence and analysis of Micromonospora rosaria DSM 803, which can produce antibacterial substance rosamicin.</title>
        <authorList>
            <person name="Yang H."/>
            <person name="He X."/>
            <person name="Zhu D."/>
        </authorList>
    </citation>
    <scope>NUCLEOTIDE SEQUENCE [LARGE SCALE GENOMIC DNA]</scope>
    <source>
        <strain evidence="2 3">DSM 803</strain>
    </source>
</reference>
<comment type="caution">
    <text evidence="2">The sequence shown here is derived from an EMBL/GenBank/DDBJ whole genome shotgun (WGS) entry which is preliminary data.</text>
</comment>
<dbReference type="Gene3D" id="3.40.630.30">
    <property type="match status" value="1"/>
</dbReference>
<gene>
    <name evidence="2" type="ORF">AWW66_00550</name>
</gene>
<name>A0A136PZZ3_9ACTN</name>
<dbReference type="Gene3D" id="3.40.50.1110">
    <property type="entry name" value="SGNH hydrolase"/>
    <property type="match status" value="1"/>
</dbReference>
<dbReference type="Gene3D" id="3.40.50.1000">
    <property type="entry name" value="HAD superfamily/HAD-like"/>
    <property type="match status" value="1"/>
</dbReference>
<dbReference type="SUPFAM" id="SSF55729">
    <property type="entry name" value="Acyl-CoA N-acyltransferases (Nat)"/>
    <property type="match status" value="1"/>
</dbReference>
<dbReference type="SUPFAM" id="SSF56784">
    <property type="entry name" value="HAD-like"/>
    <property type="match status" value="1"/>
</dbReference>
<accession>A0A136PZZ3</accession>
<evidence type="ECO:0000256" key="1">
    <source>
        <dbReference type="SAM" id="MobiDB-lite"/>
    </source>
</evidence>
<dbReference type="AlphaFoldDB" id="A0A136PZZ3"/>
<sequence>MELSRADERLCVDQELAAACAALARSPHSVAQFDDLLPRPGVGERLLSLLLSRGLACAAPSPCDSRSPGATTGHPPATAPDDVDRSPPGPAAAPPGGPLAAATSARYVQPNPLRVADLAAVGPGAPRPLRVLLIGGCVLQFAEDSLVRAAARRGLDVRTTHRWPDSWREQPLDDVDLVVFQPTTVHFLAPLWDDGPYRSGEDRRRRLTALLRVLRTTVTELARAAGDRPVLVHNVAAPAVSPFGRTDFRQPVNVRDIVYAVNSELDRCAQAHPTVLVVDEQALAARHGAAHLLDDLVFPYAHHGGAVDPAVEQPHQTGPLSDLLAEEYVALYLLHTGADRIKCVAVDLDGTLWPSVAAEDGFGWLDRDTTSRWLHLGLHQALRLLRHRGILLVSLSKGTEEVTLGLWRQHAAGLPLGPDDFVAHRINWQPKSANLAALCADLGIAHHQVLVLDDHPVERAEIRHALPDVHVLDAPVADFRRLLLTDPRCEVPWTTPEGAARSDTTRAVLARQAVEARATDRADFLRELGIRLTVRPAVAADAARLAELFSRTTQFTTTARPLTQAQVRRLLDRPDAVVFALTVRDRFADYGLTGALVLEGETVTAMAVSCRVLGLDVAVPFLVAAVRAAGRDRAGLRGLVVRTPRNEPARTVFTRAGLVEVADGEHVLRDPAHLADPGAHPGHVEAQAPAATGAAR</sequence>
<dbReference type="InterPro" id="IPR023214">
    <property type="entry name" value="HAD_sf"/>
</dbReference>
<dbReference type="InterPro" id="IPR016181">
    <property type="entry name" value="Acyl_CoA_acyltransferase"/>
</dbReference>
<dbReference type="InterPro" id="IPR036412">
    <property type="entry name" value="HAD-like_sf"/>
</dbReference>
<keyword evidence="3" id="KW-1185">Reference proteome</keyword>
<evidence type="ECO:0008006" key="4">
    <source>
        <dbReference type="Google" id="ProtNLM"/>
    </source>
</evidence>
<evidence type="ECO:0000313" key="2">
    <source>
        <dbReference type="EMBL" id="KXK63967.1"/>
    </source>
</evidence>
<dbReference type="NCBIfam" id="TIGR01686">
    <property type="entry name" value="FkbH"/>
    <property type="match status" value="1"/>
</dbReference>
<dbReference type="InterPro" id="IPR010037">
    <property type="entry name" value="FkbH_domain"/>
</dbReference>
<protein>
    <recommendedName>
        <fullName evidence="4">HAD-IIIC family phosphatase</fullName>
    </recommendedName>
</protein>
<feature type="compositionally biased region" description="Pro residues" evidence="1">
    <location>
        <begin position="87"/>
        <end position="97"/>
    </location>
</feature>
<organism evidence="2 3">
    <name type="scientific">Micromonospora rosaria</name>
    <dbReference type="NCBI Taxonomy" id="47874"/>
    <lineage>
        <taxon>Bacteria</taxon>
        <taxon>Bacillati</taxon>
        <taxon>Actinomycetota</taxon>
        <taxon>Actinomycetes</taxon>
        <taxon>Micromonosporales</taxon>
        <taxon>Micromonosporaceae</taxon>
        <taxon>Micromonospora</taxon>
    </lineage>
</organism>
<dbReference type="EMBL" id="LRQV01000001">
    <property type="protein sequence ID" value="KXK63967.1"/>
    <property type="molecule type" value="Genomic_DNA"/>
</dbReference>
<dbReference type="Proteomes" id="UP000070620">
    <property type="component" value="Unassembled WGS sequence"/>
</dbReference>
<proteinExistence type="predicted"/>
<evidence type="ECO:0000313" key="3">
    <source>
        <dbReference type="Proteomes" id="UP000070620"/>
    </source>
</evidence>